<evidence type="ECO:0000313" key="5">
    <source>
        <dbReference type="Proteomes" id="UP000186002"/>
    </source>
</evidence>
<name>A0A1M7MFT4_9HYPH</name>
<sequence>MPAPEKQRYRLTPKALGDLEEIWRYSAETWSSDQADIYIDELSHLFETIAVSPDMARERTEFTPPVRIHPHRSHLIVYTMERDEVIILRLLGGAQNWQAILSALD</sequence>
<dbReference type="InterPro" id="IPR028344">
    <property type="entry name" value="ParE1/4"/>
</dbReference>
<comment type="similarity">
    <text evidence="1 3">Belongs to the RelE toxin family.</text>
</comment>
<keyword evidence="5" id="KW-1185">Reference proteome</keyword>
<dbReference type="Proteomes" id="UP000186002">
    <property type="component" value="Unassembled WGS sequence"/>
</dbReference>
<evidence type="ECO:0000256" key="2">
    <source>
        <dbReference type="ARBA" id="ARBA00022649"/>
    </source>
</evidence>
<dbReference type="Pfam" id="PF05016">
    <property type="entry name" value="ParE_toxin"/>
    <property type="match status" value="1"/>
</dbReference>
<organism evidence="4 5">
    <name type="scientific">Roseibium suaedae</name>
    <dbReference type="NCBI Taxonomy" id="735517"/>
    <lineage>
        <taxon>Bacteria</taxon>
        <taxon>Pseudomonadati</taxon>
        <taxon>Pseudomonadota</taxon>
        <taxon>Alphaproteobacteria</taxon>
        <taxon>Hyphomicrobiales</taxon>
        <taxon>Stappiaceae</taxon>
        <taxon>Roseibium</taxon>
    </lineage>
</organism>
<dbReference type="RefSeq" id="WP_073014528.1">
    <property type="nucleotide sequence ID" value="NZ_FRBW01000004.1"/>
</dbReference>
<dbReference type="InterPro" id="IPR007712">
    <property type="entry name" value="RelE/ParE_toxin"/>
</dbReference>
<evidence type="ECO:0000256" key="1">
    <source>
        <dbReference type="ARBA" id="ARBA00006226"/>
    </source>
</evidence>
<dbReference type="PANTHER" id="PTHR33755:SF9">
    <property type="entry name" value="TOXIN PARE1"/>
    <property type="match status" value="1"/>
</dbReference>
<keyword evidence="2" id="KW-1277">Toxin-antitoxin system</keyword>
<dbReference type="OrthoDB" id="7173315at2"/>
<dbReference type="Gene3D" id="3.30.2310.20">
    <property type="entry name" value="RelE-like"/>
    <property type="match status" value="1"/>
</dbReference>
<reference evidence="4 5" key="1">
    <citation type="submission" date="2016-11" db="EMBL/GenBank/DDBJ databases">
        <authorList>
            <person name="Jaros S."/>
            <person name="Januszkiewicz K."/>
            <person name="Wedrychowicz H."/>
        </authorList>
    </citation>
    <scope>NUCLEOTIDE SEQUENCE [LARGE SCALE GENOMIC DNA]</scope>
    <source>
        <strain evidence="4 5">DSM 22153</strain>
    </source>
</reference>
<evidence type="ECO:0000313" key="4">
    <source>
        <dbReference type="EMBL" id="SHM89717.1"/>
    </source>
</evidence>
<dbReference type="AlphaFoldDB" id="A0A1M7MFT4"/>
<dbReference type="EMBL" id="FRBW01000004">
    <property type="protein sequence ID" value="SHM89717.1"/>
    <property type="molecule type" value="Genomic_DNA"/>
</dbReference>
<evidence type="ECO:0000256" key="3">
    <source>
        <dbReference type="PIRNR" id="PIRNR029218"/>
    </source>
</evidence>
<proteinExistence type="inferred from homology"/>
<dbReference type="STRING" id="735517.SAMN05444272_3391"/>
<dbReference type="PANTHER" id="PTHR33755">
    <property type="entry name" value="TOXIN PARE1-RELATED"/>
    <property type="match status" value="1"/>
</dbReference>
<dbReference type="PIRSF" id="PIRSF029218">
    <property type="entry name" value="ParE"/>
    <property type="match status" value="1"/>
</dbReference>
<dbReference type="InterPro" id="IPR035093">
    <property type="entry name" value="RelE/ParE_toxin_dom_sf"/>
</dbReference>
<protein>
    <recommendedName>
        <fullName evidence="3">Toxin</fullName>
    </recommendedName>
</protein>
<accession>A0A1M7MFT4</accession>
<dbReference type="InterPro" id="IPR051803">
    <property type="entry name" value="TA_system_RelE-like_toxin"/>
</dbReference>
<gene>
    <name evidence="4" type="ORF">SAMN05444272_3391</name>
</gene>